<comment type="caution">
    <text evidence="2">The sequence shown here is derived from an EMBL/GenBank/DDBJ whole genome shotgun (WGS) entry which is preliminary data.</text>
</comment>
<protein>
    <submittedName>
        <fullName evidence="2">Uncharacterized protein</fullName>
    </submittedName>
</protein>
<dbReference type="PANTHER" id="PTHR34587:SF2">
    <property type="entry name" value="G-PROTEIN COUPLED RECEPTORS FAMILY 1 PROFILE DOMAIN-CONTAINING PROTEIN"/>
    <property type="match status" value="1"/>
</dbReference>
<dbReference type="OrthoDB" id="2336871at2759"/>
<dbReference type="Proteomes" id="UP000266673">
    <property type="component" value="Unassembled WGS sequence"/>
</dbReference>
<feature type="non-terminal residue" evidence="2">
    <location>
        <position position="1"/>
    </location>
</feature>
<keyword evidence="3" id="KW-1185">Reference proteome</keyword>
<feature type="region of interest" description="Disordered" evidence="1">
    <location>
        <begin position="1"/>
        <end position="20"/>
    </location>
</feature>
<feature type="non-terminal residue" evidence="2">
    <location>
        <position position="172"/>
    </location>
</feature>
<dbReference type="InterPro" id="IPR053216">
    <property type="entry name" value="Appressorial_penetr-assoc"/>
</dbReference>
<organism evidence="2 3">
    <name type="scientific">Gigaspora rosea</name>
    <dbReference type="NCBI Taxonomy" id="44941"/>
    <lineage>
        <taxon>Eukaryota</taxon>
        <taxon>Fungi</taxon>
        <taxon>Fungi incertae sedis</taxon>
        <taxon>Mucoromycota</taxon>
        <taxon>Glomeromycotina</taxon>
        <taxon>Glomeromycetes</taxon>
        <taxon>Diversisporales</taxon>
        <taxon>Gigasporaceae</taxon>
        <taxon>Gigaspora</taxon>
    </lineage>
</organism>
<gene>
    <name evidence="2" type="ORF">C2G38_1884167</name>
</gene>
<accession>A0A397UV13</accession>
<dbReference type="EMBL" id="QKWP01000967">
    <property type="protein sequence ID" value="RIB13017.1"/>
    <property type="molecule type" value="Genomic_DNA"/>
</dbReference>
<dbReference type="STRING" id="44941.A0A397UV13"/>
<name>A0A397UV13_9GLOM</name>
<reference evidence="2 3" key="1">
    <citation type="submission" date="2018-06" db="EMBL/GenBank/DDBJ databases">
        <title>Comparative genomics reveals the genomic features of Rhizophagus irregularis, R. cerebriforme, R. diaphanum and Gigaspora rosea, and their symbiotic lifestyle signature.</title>
        <authorList>
            <person name="Morin E."/>
            <person name="San Clemente H."/>
            <person name="Chen E.C.H."/>
            <person name="De La Providencia I."/>
            <person name="Hainaut M."/>
            <person name="Kuo A."/>
            <person name="Kohler A."/>
            <person name="Murat C."/>
            <person name="Tang N."/>
            <person name="Roy S."/>
            <person name="Loubradou J."/>
            <person name="Henrissat B."/>
            <person name="Grigoriev I.V."/>
            <person name="Corradi N."/>
            <person name="Roux C."/>
            <person name="Martin F.M."/>
        </authorList>
    </citation>
    <scope>NUCLEOTIDE SEQUENCE [LARGE SCALE GENOMIC DNA]</scope>
    <source>
        <strain evidence="2 3">DAOM 194757</strain>
    </source>
</reference>
<dbReference type="PANTHER" id="PTHR34587">
    <property type="entry name" value="VWFA DOMAIN-CONTAINING PROTEIN"/>
    <property type="match status" value="1"/>
</dbReference>
<evidence type="ECO:0000313" key="3">
    <source>
        <dbReference type="Proteomes" id="UP000266673"/>
    </source>
</evidence>
<sequence>NSCKGSNLKPADGTQNPNGDCVSTAIGELPTKNNMVSTIIKSPDNGQTLQENTPFTVVTQTNNLNAGFFSDPATQYYVKAQSLGNNGKINGHSHITIQQIDGQTPPDPTKFAFFKGLNNGTDNNGDLTVDVANGLPAGNYRICTMVSSESHQCVTMPVAQRGAQDDCIRIKV</sequence>
<proteinExistence type="predicted"/>
<evidence type="ECO:0000256" key="1">
    <source>
        <dbReference type="SAM" id="MobiDB-lite"/>
    </source>
</evidence>
<dbReference type="AlphaFoldDB" id="A0A397UV13"/>
<evidence type="ECO:0000313" key="2">
    <source>
        <dbReference type="EMBL" id="RIB13017.1"/>
    </source>
</evidence>